<reference evidence="6" key="1">
    <citation type="submission" date="2025-08" db="UniProtKB">
        <authorList>
            <consortium name="Ensembl"/>
        </authorList>
    </citation>
    <scope>IDENTIFICATION</scope>
</reference>
<dbReference type="InterPro" id="IPR058839">
    <property type="entry name" value="WHD_HELB"/>
</dbReference>
<feature type="compositionally biased region" description="Polar residues" evidence="3">
    <location>
        <begin position="858"/>
        <end position="868"/>
    </location>
</feature>
<feature type="region of interest" description="Disordered" evidence="3">
    <location>
        <begin position="858"/>
        <end position="896"/>
    </location>
</feature>
<evidence type="ECO:0000256" key="2">
    <source>
        <dbReference type="ARBA" id="ARBA00022840"/>
    </source>
</evidence>
<dbReference type="AlphaFoldDB" id="A0A3Q3JID7"/>
<dbReference type="CDD" id="cd18809">
    <property type="entry name" value="SF1_C_RecD"/>
    <property type="match status" value="1"/>
</dbReference>
<dbReference type="Pfam" id="PF13538">
    <property type="entry name" value="UvrD_C_2"/>
    <property type="match status" value="1"/>
</dbReference>
<dbReference type="PANTHER" id="PTHR43788:SF6">
    <property type="entry name" value="DNA HELICASE B"/>
    <property type="match status" value="1"/>
</dbReference>
<feature type="domain" description="DNA helicase B winged helix" evidence="5">
    <location>
        <begin position="224"/>
        <end position="328"/>
    </location>
</feature>
<dbReference type="Pfam" id="PF25894">
    <property type="entry name" value="WHD_HELB"/>
    <property type="match status" value="1"/>
</dbReference>
<dbReference type="Proteomes" id="UP000261600">
    <property type="component" value="Unplaced"/>
</dbReference>
<proteinExistence type="predicted"/>
<dbReference type="SUPFAM" id="SSF52540">
    <property type="entry name" value="P-loop containing nucleoside triphosphate hydrolases"/>
    <property type="match status" value="2"/>
</dbReference>
<dbReference type="GO" id="GO:0017116">
    <property type="term" value="F:single-stranded DNA helicase activity"/>
    <property type="evidence" value="ECO:0007669"/>
    <property type="project" value="TreeGrafter"/>
</dbReference>
<name>A0A3Q3JID7_MONAL</name>
<dbReference type="InterPro" id="IPR027785">
    <property type="entry name" value="UvrD-like_helicase_C"/>
</dbReference>
<feature type="region of interest" description="Disordered" evidence="3">
    <location>
        <begin position="372"/>
        <end position="410"/>
    </location>
</feature>
<evidence type="ECO:0000256" key="3">
    <source>
        <dbReference type="SAM" id="MobiDB-lite"/>
    </source>
</evidence>
<dbReference type="CDD" id="cd17933">
    <property type="entry name" value="DEXSc_RecD-like"/>
    <property type="match status" value="1"/>
</dbReference>
<organism evidence="6 7">
    <name type="scientific">Monopterus albus</name>
    <name type="common">Swamp eel</name>
    <dbReference type="NCBI Taxonomy" id="43700"/>
    <lineage>
        <taxon>Eukaryota</taxon>
        <taxon>Metazoa</taxon>
        <taxon>Chordata</taxon>
        <taxon>Craniata</taxon>
        <taxon>Vertebrata</taxon>
        <taxon>Euteleostomi</taxon>
        <taxon>Actinopterygii</taxon>
        <taxon>Neopterygii</taxon>
        <taxon>Teleostei</taxon>
        <taxon>Neoteleostei</taxon>
        <taxon>Acanthomorphata</taxon>
        <taxon>Anabantaria</taxon>
        <taxon>Synbranchiformes</taxon>
        <taxon>Synbranchidae</taxon>
        <taxon>Monopterus</taxon>
    </lineage>
</organism>
<keyword evidence="1" id="KW-0547">Nucleotide-binding</keyword>
<feature type="domain" description="UvrD-like helicase C-terminal" evidence="4">
    <location>
        <begin position="773"/>
        <end position="820"/>
    </location>
</feature>
<dbReference type="InterPro" id="IPR027417">
    <property type="entry name" value="P-loop_NTPase"/>
</dbReference>
<accession>A0A3Q3JID7</accession>
<dbReference type="InterPro" id="IPR050534">
    <property type="entry name" value="Coronavir_polyprotein_1ab"/>
</dbReference>
<evidence type="ECO:0000256" key="1">
    <source>
        <dbReference type="ARBA" id="ARBA00022741"/>
    </source>
</evidence>
<evidence type="ECO:0000259" key="4">
    <source>
        <dbReference type="Pfam" id="PF13538"/>
    </source>
</evidence>
<feature type="compositionally biased region" description="Polar residues" evidence="3">
    <location>
        <begin position="376"/>
        <end position="407"/>
    </location>
</feature>
<feature type="compositionally biased region" description="Polar residues" evidence="3">
    <location>
        <begin position="887"/>
        <end position="896"/>
    </location>
</feature>
<reference evidence="6" key="2">
    <citation type="submission" date="2025-09" db="UniProtKB">
        <authorList>
            <consortium name="Ensembl"/>
        </authorList>
    </citation>
    <scope>IDENTIFICATION</scope>
</reference>
<dbReference type="Pfam" id="PF13245">
    <property type="entry name" value="AAA_19"/>
    <property type="match status" value="1"/>
</dbReference>
<feature type="region of interest" description="Disordered" evidence="3">
    <location>
        <begin position="1"/>
        <end position="33"/>
    </location>
</feature>
<evidence type="ECO:0000313" key="6">
    <source>
        <dbReference type="Ensembl" id="ENSMALP00000019463.1"/>
    </source>
</evidence>
<dbReference type="GO" id="GO:0005524">
    <property type="term" value="F:ATP binding"/>
    <property type="evidence" value="ECO:0007669"/>
    <property type="project" value="UniProtKB-KW"/>
</dbReference>
<evidence type="ECO:0000313" key="7">
    <source>
        <dbReference type="Proteomes" id="UP000261600"/>
    </source>
</evidence>
<dbReference type="Ensembl" id="ENSMALT00000019849.1">
    <property type="protein sequence ID" value="ENSMALP00000019463.1"/>
    <property type="gene ID" value="ENSMALG00000013563.1"/>
</dbReference>
<keyword evidence="7" id="KW-1185">Reference proteome</keyword>
<keyword evidence="2" id="KW-0067">ATP-binding</keyword>
<dbReference type="PANTHER" id="PTHR43788">
    <property type="entry name" value="DNA2/NAM7 HELICASE FAMILY MEMBER"/>
    <property type="match status" value="1"/>
</dbReference>
<evidence type="ECO:0000259" key="5">
    <source>
        <dbReference type="Pfam" id="PF25894"/>
    </source>
</evidence>
<dbReference type="Gene3D" id="3.40.50.300">
    <property type="entry name" value="P-loop containing nucleotide triphosphate hydrolases"/>
    <property type="match status" value="2"/>
</dbReference>
<protein>
    <submittedName>
        <fullName evidence="6">Uncharacterized protein</fullName>
    </submittedName>
</protein>
<dbReference type="GO" id="GO:2000042">
    <property type="term" value="P:negative regulation of double-strand break repair via homologous recombination"/>
    <property type="evidence" value="ECO:0007669"/>
    <property type="project" value="TreeGrafter"/>
</dbReference>
<feature type="compositionally biased region" description="Acidic residues" evidence="3">
    <location>
        <begin position="21"/>
        <end position="33"/>
    </location>
</feature>
<sequence>MSGNPMELKGYILPEEKESRVEDEDEEEEQQPEFLDMEEIDNVASGGRRLLRSSLRLVSQTVDFKDFSEKVYQVQGHFALRSPWWQVKCSVQNRGNRLVMKGFPSYKLRSDLDREGWISIVSLFLRACGVEPEVISHSFFHSLPPNIEISLHNLMEVIDEFSKAGNEDTASMITTRVSRSGLLILIYLSMPTLPDTQTLQAGLTTQQNDDNQEGEVDVSLLNKLEHIIKNDVWILGFRTLGLVRCEAPLKAFEECDILQKIPPLQRHALLVYDKIKKHCYSTGSTYVDLTELSKKRFPEKLSSDQVSEAISFLSDERVVDVPEKTKVVLHNFYLYETGIADCLHTLVDRGQWNIPVNATEVLYAAAVKRQQEKKQNGNASPSVQSDTNTTQRPSSASSDQQAGTDSGLSPIKLDQDHVQAAKMICANPVTIISGKAGCGKTTVISELFKAAVLCEQEDIEKACADFENDTGGSLEWDDPTQPAILSEKEILLTAPTGRAASLLSKKTKFHAYTLHQVLFSFMMRQKDEEERFKEWKFKDVRILIVDEGSMVCVQLLHSVLRLLTERAQLRKFVILGDVRQLPSIQPGNVLQNLFDSLRPIGWTVEMMTNHRAESHLIVKNAGLAVKFLIETAPGLDDDATSQFITFRRNDVKLINELCCKHYNKHTTRNHKNKLAFQPGDKVCCTKNGYLMNIDDTNNRNDLIPVDMANDAQSGKKVKKNDLRLCNGEIFFITEDKKVEERGRSRRYVTLDDRDGREFTVDYRQLQRECKMQHAWARTIHTFQGSENETIVYVVGNNTWPQTWKHIYTAVTRGQKRVYVVTSDKAIESVIQRREIPRNTRLGGLVKEQLVHPWMLTGMQSNTQTTSAGSKRKMTLSAEHAEVPCKQPQVTSTNSSV</sequence>